<dbReference type="AlphaFoldDB" id="A0A081P291"/>
<dbReference type="SUPFAM" id="SSF51735">
    <property type="entry name" value="NAD(P)-binding Rossmann-fold domains"/>
    <property type="match status" value="1"/>
</dbReference>
<dbReference type="EMBL" id="JNVM01000014">
    <property type="protein sequence ID" value="KEQ24814.1"/>
    <property type="molecule type" value="Genomic_DNA"/>
</dbReference>
<dbReference type="GO" id="GO:0016491">
    <property type="term" value="F:oxidoreductase activity"/>
    <property type="evidence" value="ECO:0007669"/>
    <property type="project" value="UniProtKB-KW"/>
</dbReference>
<keyword evidence="2" id="KW-0560">Oxidoreductase</keyword>
<dbReference type="OrthoDB" id="9787486at2"/>
<proteinExistence type="inferred from homology"/>
<comment type="caution">
    <text evidence="3">The sequence shown here is derived from an EMBL/GenBank/DDBJ whole genome shotgun (WGS) entry which is preliminary data.</text>
</comment>
<dbReference type="PANTHER" id="PTHR43477">
    <property type="entry name" value="DIHYDROANTICAPSIN 7-DEHYDROGENASE"/>
    <property type="match status" value="1"/>
</dbReference>
<dbReference type="InterPro" id="IPR051122">
    <property type="entry name" value="SDR_DHRS6-like"/>
</dbReference>
<evidence type="ECO:0000313" key="4">
    <source>
        <dbReference type="Proteomes" id="UP000028123"/>
    </source>
</evidence>
<dbReference type="InterPro" id="IPR036291">
    <property type="entry name" value="NAD(P)-bd_dom_sf"/>
</dbReference>
<comment type="similarity">
    <text evidence="1">Belongs to the short-chain dehydrogenases/reductases (SDR) family.</text>
</comment>
<accession>A0A081P291</accession>
<dbReference type="InterPro" id="IPR002347">
    <property type="entry name" value="SDR_fam"/>
</dbReference>
<sequence length="199" mass="20941">MRILVIGATGTLGRAVVDRLKDTHEIIKAARRGGDVTVDMTSTESIAAMYEAVGKVDAVVVTAGSAKFLPLADMTPEDNQVAIDGKLKGQVNIVLLGLNYVHDGGSFTLVSGILMDDPIAQGTSSAMANGAIRAFVKSAAIEMPRGIRINTVSPNVLEESWNDYAGYFAGFVPVPAGKAAAAYQKSIEGKQTGQCYEVY</sequence>
<reference evidence="3 4" key="1">
    <citation type="submission" date="2014-06" db="EMBL/GenBank/DDBJ databases">
        <title>Draft genome sequence of Paenibacillus sp. MSt1.</title>
        <authorList>
            <person name="Aw Y.K."/>
            <person name="Ong K.S."/>
            <person name="Gan H.M."/>
            <person name="Lee S.M."/>
        </authorList>
    </citation>
    <scope>NUCLEOTIDE SEQUENCE [LARGE SCALE GENOMIC DNA]</scope>
    <source>
        <strain evidence="3 4">MSt1</strain>
    </source>
</reference>
<organism evidence="3 4">
    <name type="scientific">Paenibacillus tyrfis</name>
    <dbReference type="NCBI Taxonomy" id="1501230"/>
    <lineage>
        <taxon>Bacteria</taxon>
        <taxon>Bacillati</taxon>
        <taxon>Bacillota</taxon>
        <taxon>Bacilli</taxon>
        <taxon>Bacillales</taxon>
        <taxon>Paenibacillaceae</taxon>
        <taxon>Paenibacillus</taxon>
    </lineage>
</organism>
<dbReference type="Pfam" id="PF13561">
    <property type="entry name" value="adh_short_C2"/>
    <property type="match status" value="1"/>
</dbReference>
<dbReference type="RefSeq" id="WP_036684594.1">
    <property type="nucleotide sequence ID" value="NZ_JNVM01000014.1"/>
</dbReference>
<dbReference type="PRINTS" id="PR00081">
    <property type="entry name" value="GDHRDH"/>
</dbReference>
<dbReference type="CDD" id="cd11731">
    <property type="entry name" value="Lin1944_like_SDR_c"/>
    <property type="match status" value="1"/>
</dbReference>
<dbReference type="Gene3D" id="3.40.50.720">
    <property type="entry name" value="NAD(P)-binding Rossmann-like Domain"/>
    <property type="match status" value="1"/>
</dbReference>
<protein>
    <submittedName>
        <fullName evidence="3">Short-chain dehydrogenase</fullName>
    </submittedName>
</protein>
<dbReference type="NCBIfam" id="NF005754">
    <property type="entry name" value="PRK07578.1"/>
    <property type="match status" value="1"/>
</dbReference>
<gene>
    <name evidence="3" type="ORF">ET33_07010</name>
</gene>
<keyword evidence="4" id="KW-1185">Reference proteome</keyword>
<evidence type="ECO:0000313" key="3">
    <source>
        <dbReference type="EMBL" id="KEQ24814.1"/>
    </source>
</evidence>
<name>A0A081P291_9BACL</name>
<evidence type="ECO:0000256" key="2">
    <source>
        <dbReference type="ARBA" id="ARBA00023002"/>
    </source>
</evidence>
<dbReference type="Proteomes" id="UP000028123">
    <property type="component" value="Unassembled WGS sequence"/>
</dbReference>
<evidence type="ECO:0000256" key="1">
    <source>
        <dbReference type="ARBA" id="ARBA00006484"/>
    </source>
</evidence>
<dbReference type="PANTHER" id="PTHR43477:SF1">
    <property type="entry name" value="DIHYDROANTICAPSIN 7-DEHYDROGENASE"/>
    <property type="match status" value="1"/>
</dbReference>
<dbReference type="eggNOG" id="COG1028">
    <property type="taxonomic scope" value="Bacteria"/>
</dbReference>